<sequence>MDDNVHTFKARLVAKGYTQTYGVDYEETFSPIADSRAIRILLAITAYYDYEIWQMDVKPTVLNEHLSEDVYMVQPERFVDPKHPRESPTTWHDPPSNVASYANVTISAPNHGGNNAKPNETRIHGFSISQDVLSGFPLALLGCYNDFRSIANNRSMCCMEGFFDVDFKYLGGMWVLFDFKSEEVSRVIRVRELCSWTPSFNGKGSDGEDSISTSSRCLDKQEDILSDFNDEDLELENHNCEDSGVGASHVRNSKVSSPTPSVVPNSFSCKTVNSDPFRLAPLINKTSKKVPICHSDMPEFPPGFTSNGPVNPVSDSINSLPRKDSMQHLGFSMLERLEETIKVGLAMGLNMEGCKSTLASLIGNIGDNVVNQ</sequence>
<feature type="domain" description="Reverse transcriptase Ty1/copia-type" evidence="1">
    <location>
        <begin position="5"/>
        <end position="78"/>
    </location>
</feature>
<gene>
    <name evidence="2" type="ORF">Tci_529198</name>
</gene>
<reference evidence="2" key="1">
    <citation type="journal article" date="2019" name="Sci. Rep.">
        <title>Draft genome of Tanacetum cinerariifolium, the natural source of mosquito coil.</title>
        <authorList>
            <person name="Yamashiro T."/>
            <person name="Shiraishi A."/>
            <person name="Satake H."/>
            <person name="Nakayama K."/>
        </authorList>
    </citation>
    <scope>NUCLEOTIDE SEQUENCE</scope>
</reference>
<dbReference type="Pfam" id="PF07727">
    <property type="entry name" value="RVT_2"/>
    <property type="match status" value="1"/>
</dbReference>
<dbReference type="InterPro" id="IPR013103">
    <property type="entry name" value="RVT_2"/>
</dbReference>
<keyword evidence="2" id="KW-0808">Transferase</keyword>
<comment type="caution">
    <text evidence="2">The sequence shown here is derived from an EMBL/GenBank/DDBJ whole genome shotgun (WGS) entry which is preliminary data.</text>
</comment>
<dbReference type="AlphaFoldDB" id="A0A699IDP7"/>
<dbReference type="GO" id="GO:0003964">
    <property type="term" value="F:RNA-directed DNA polymerase activity"/>
    <property type="evidence" value="ECO:0007669"/>
    <property type="project" value="UniProtKB-KW"/>
</dbReference>
<keyword evidence="2" id="KW-0548">Nucleotidyltransferase</keyword>
<protein>
    <submittedName>
        <fullName evidence="2">RNA-directed DNA polymerase, eukaryota, reverse transcriptase zinc-binding domain protein</fullName>
    </submittedName>
</protein>
<proteinExistence type="predicted"/>
<accession>A0A699IDP7</accession>
<dbReference type="EMBL" id="BKCJ010295379">
    <property type="protein sequence ID" value="GEZ57225.1"/>
    <property type="molecule type" value="Genomic_DNA"/>
</dbReference>
<evidence type="ECO:0000313" key="2">
    <source>
        <dbReference type="EMBL" id="GEZ57225.1"/>
    </source>
</evidence>
<organism evidence="2">
    <name type="scientific">Tanacetum cinerariifolium</name>
    <name type="common">Dalmatian daisy</name>
    <name type="synonym">Chrysanthemum cinerariifolium</name>
    <dbReference type="NCBI Taxonomy" id="118510"/>
    <lineage>
        <taxon>Eukaryota</taxon>
        <taxon>Viridiplantae</taxon>
        <taxon>Streptophyta</taxon>
        <taxon>Embryophyta</taxon>
        <taxon>Tracheophyta</taxon>
        <taxon>Spermatophyta</taxon>
        <taxon>Magnoliopsida</taxon>
        <taxon>eudicotyledons</taxon>
        <taxon>Gunneridae</taxon>
        <taxon>Pentapetalae</taxon>
        <taxon>asterids</taxon>
        <taxon>campanulids</taxon>
        <taxon>Asterales</taxon>
        <taxon>Asteraceae</taxon>
        <taxon>Asteroideae</taxon>
        <taxon>Anthemideae</taxon>
        <taxon>Anthemidinae</taxon>
        <taxon>Tanacetum</taxon>
    </lineage>
</organism>
<keyword evidence="2" id="KW-0695">RNA-directed DNA polymerase</keyword>
<name>A0A699IDP7_TANCI</name>
<evidence type="ECO:0000259" key="1">
    <source>
        <dbReference type="Pfam" id="PF07727"/>
    </source>
</evidence>